<organism evidence="3 4">
    <name type="scientific">Vitis vinifera</name>
    <name type="common">Grape</name>
    <dbReference type="NCBI Taxonomy" id="29760"/>
    <lineage>
        <taxon>Eukaryota</taxon>
        <taxon>Viridiplantae</taxon>
        <taxon>Streptophyta</taxon>
        <taxon>Embryophyta</taxon>
        <taxon>Tracheophyta</taxon>
        <taxon>Spermatophyta</taxon>
        <taxon>Magnoliopsida</taxon>
        <taxon>eudicotyledons</taxon>
        <taxon>Gunneridae</taxon>
        <taxon>Pentapetalae</taxon>
        <taxon>rosids</taxon>
        <taxon>Vitales</taxon>
        <taxon>Vitaceae</taxon>
        <taxon>Viteae</taxon>
        <taxon>Vitis</taxon>
    </lineage>
</organism>
<keyword evidence="2" id="KW-0472">Membrane</keyword>
<evidence type="ECO:0000256" key="1">
    <source>
        <dbReference type="SAM" id="MobiDB-lite"/>
    </source>
</evidence>
<dbReference type="PANTHER" id="PTHR36042">
    <property type="entry name" value="OS05G0490900 PROTEIN"/>
    <property type="match status" value="1"/>
</dbReference>
<keyword evidence="2" id="KW-1133">Transmembrane helix</keyword>
<feature type="transmembrane region" description="Helical" evidence="2">
    <location>
        <begin position="112"/>
        <end position="140"/>
    </location>
</feature>
<protein>
    <submittedName>
        <fullName evidence="3">Uncharacterized protein</fullName>
    </submittedName>
</protein>
<proteinExistence type="predicted"/>
<evidence type="ECO:0000256" key="2">
    <source>
        <dbReference type="SAM" id="Phobius"/>
    </source>
</evidence>
<evidence type="ECO:0000313" key="3">
    <source>
        <dbReference type="EMBL" id="RVW85717.1"/>
    </source>
</evidence>
<feature type="compositionally biased region" description="Basic residues" evidence="1">
    <location>
        <begin position="42"/>
        <end position="52"/>
    </location>
</feature>
<dbReference type="PANTHER" id="PTHR36042:SF1">
    <property type="entry name" value="OS05G0490900 PROTEIN"/>
    <property type="match status" value="1"/>
</dbReference>
<dbReference type="Proteomes" id="UP000288805">
    <property type="component" value="Unassembled WGS sequence"/>
</dbReference>
<feature type="compositionally biased region" description="Polar residues" evidence="1">
    <location>
        <begin position="55"/>
        <end position="73"/>
    </location>
</feature>
<dbReference type="EMBL" id="QGNW01000201">
    <property type="protein sequence ID" value="RVW85717.1"/>
    <property type="molecule type" value="Genomic_DNA"/>
</dbReference>
<evidence type="ECO:0000313" key="4">
    <source>
        <dbReference type="Proteomes" id="UP000288805"/>
    </source>
</evidence>
<feature type="region of interest" description="Disordered" evidence="1">
    <location>
        <begin position="40"/>
        <end position="102"/>
    </location>
</feature>
<gene>
    <name evidence="3" type="ORF">CK203_033373</name>
</gene>
<reference evidence="3 4" key="1">
    <citation type="journal article" date="2018" name="PLoS Genet.">
        <title>Population sequencing reveals clonal diversity and ancestral inbreeding in the grapevine cultivar Chardonnay.</title>
        <authorList>
            <person name="Roach M.J."/>
            <person name="Johnson D.L."/>
            <person name="Bohlmann J."/>
            <person name="van Vuuren H.J."/>
            <person name="Jones S.J."/>
            <person name="Pretorius I.S."/>
            <person name="Schmidt S.A."/>
            <person name="Borneman A.R."/>
        </authorList>
    </citation>
    <scope>NUCLEOTIDE SEQUENCE [LARGE SCALE GENOMIC DNA]</scope>
    <source>
        <strain evidence="4">cv. Chardonnay</strain>
        <tissue evidence="3">Leaf</tissue>
    </source>
</reference>
<sequence>MAAASLLCLCDTNLIHSSRKESPRHPKLFPGVGHKILDLSVTRKRNRTHPGRQKGNLSHKFSVSATTEGSAKSNKSEETIPSWARPDSSEPPPWAQDEGMGNESEKSFEIPFYVYLLTSAVTAIAAVNSLLITVLLLFYFEYANKRPVFGVLSSDSIFYAPLLGFFVFTGIPTSVSCSNLLSLFQFSYFYFLHAENSVSEEKRCLHNLANQNYQCRHSCGSNLFKELTRKLRNKTRGMAIFRVKFVV</sequence>
<accession>A0A438HMQ8</accession>
<name>A0A438HMQ8_VITVI</name>
<dbReference type="AlphaFoldDB" id="A0A438HMQ8"/>
<comment type="caution">
    <text evidence="3">The sequence shown here is derived from an EMBL/GenBank/DDBJ whole genome shotgun (WGS) entry which is preliminary data.</text>
</comment>
<keyword evidence="2" id="KW-0812">Transmembrane</keyword>